<keyword evidence="5 6" id="KW-0472">Membrane</keyword>
<dbReference type="GO" id="GO:0009306">
    <property type="term" value="P:protein secretion"/>
    <property type="evidence" value="ECO:0007669"/>
    <property type="project" value="TreeGrafter"/>
</dbReference>
<keyword evidence="4 6" id="KW-1133">Transmembrane helix</keyword>
<evidence type="ECO:0000256" key="5">
    <source>
        <dbReference type="ARBA" id="ARBA00023136"/>
    </source>
</evidence>
<evidence type="ECO:0000256" key="6">
    <source>
        <dbReference type="RuleBase" id="RU361206"/>
    </source>
</evidence>
<protein>
    <recommendedName>
        <fullName evidence="6">Golgi apparatus membrane protein TVP23 homolog</fullName>
    </recommendedName>
</protein>
<dbReference type="EMBL" id="JAVFKY010000004">
    <property type="protein sequence ID" value="KAK5577738.1"/>
    <property type="molecule type" value="Genomic_DNA"/>
</dbReference>
<dbReference type="AlphaFoldDB" id="A0AAN7TY02"/>
<organism evidence="8 9">
    <name type="scientific">Dictyostelium firmibasis</name>
    <dbReference type="NCBI Taxonomy" id="79012"/>
    <lineage>
        <taxon>Eukaryota</taxon>
        <taxon>Amoebozoa</taxon>
        <taxon>Evosea</taxon>
        <taxon>Eumycetozoa</taxon>
        <taxon>Dictyostelia</taxon>
        <taxon>Dictyosteliales</taxon>
        <taxon>Dictyosteliaceae</taxon>
        <taxon>Dictyostelium</taxon>
    </lineage>
</organism>
<feature type="compositionally biased region" description="Polar residues" evidence="7">
    <location>
        <begin position="11"/>
        <end position="25"/>
    </location>
</feature>
<proteinExistence type="inferred from homology"/>
<feature type="transmembrane region" description="Helical" evidence="6">
    <location>
        <begin position="146"/>
        <end position="167"/>
    </location>
</feature>
<evidence type="ECO:0000256" key="7">
    <source>
        <dbReference type="SAM" id="MobiDB-lite"/>
    </source>
</evidence>
<dbReference type="Proteomes" id="UP001344447">
    <property type="component" value="Unassembled WGS sequence"/>
</dbReference>
<dbReference type="InterPro" id="IPR008564">
    <property type="entry name" value="TVP23-like"/>
</dbReference>
<evidence type="ECO:0000256" key="4">
    <source>
        <dbReference type="ARBA" id="ARBA00022989"/>
    </source>
</evidence>
<dbReference type="GO" id="GO:0000139">
    <property type="term" value="C:Golgi membrane"/>
    <property type="evidence" value="ECO:0007669"/>
    <property type="project" value="TreeGrafter"/>
</dbReference>
<evidence type="ECO:0000256" key="2">
    <source>
        <dbReference type="ARBA" id="ARBA00005467"/>
    </source>
</evidence>
<keyword evidence="3 6" id="KW-0812">Transmembrane</keyword>
<feature type="region of interest" description="Disordered" evidence="7">
    <location>
        <begin position="1"/>
        <end position="25"/>
    </location>
</feature>
<evidence type="ECO:0000256" key="3">
    <source>
        <dbReference type="ARBA" id="ARBA00022692"/>
    </source>
</evidence>
<feature type="transmembrane region" description="Helical" evidence="6">
    <location>
        <begin position="120"/>
        <end position="140"/>
    </location>
</feature>
<keyword evidence="9" id="KW-1185">Reference proteome</keyword>
<accession>A0AAN7TY02</accession>
<evidence type="ECO:0000313" key="9">
    <source>
        <dbReference type="Proteomes" id="UP001344447"/>
    </source>
</evidence>
<name>A0AAN7TY02_9MYCE</name>
<sequence length="197" mass="22112">MMKYSPFQDEPGSNDNNGQNAESQVQNNAPKHPVAVFFHLFFKIVAVAVFILSSFVNIGFVLTFIIVTMSSAFDFWVTKNVTGRKLVGLRWWNQIRDDGSNNWVFESVQDKSQVNPAESLMFWIPVLAFAAGWFVFAIISLFGLSFLWLVVEIVCFLLAGANLLGYIKCAKDARKKVKGMAQSYIVGTIVNQAINRV</sequence>
<comment type="caution">
    <text evidence="8">The sequence shown here is derived from an EMBL/GenBank/DDBJ whole genome shotgun (WGS) entry which is preliminary data.</text>
</comment>
<evidence type="ECO:0000313" key="8">
    <source>
        <dbReference type="EMBL" id="KAK5577738.1"/>
    </source>
</evidence>
<dbReference type="PANTHER" id="PTHR13019">
    <property type="entry name" value="GOLGI APPARATUS MEMBRANE PROTEIN TVP23"/>
    <property type="match status" value="1"/>
</dbReference>
<comment type="similarity">
    <text evidence="2 6">Belongs to the TVP23 family.</text>
</comment>
<gene>
    <name evidence="8" type="ORF">RB653_002686</name>
</gene>
<dbReference type="GO" id="GO:0016192">
    <property type="term" value="P:vesicle-mediated transport"/>
    <property type="evidence" value="ECO:0007669"/>
    <property type="project" value="TreeGrafter"/>
</dbReference>
<reference evidence="8 9" key="1">
    <citation type="submission" date="2023-11" db="EMBL/GenBank/DDBJ databases">
        <title>Dfirmibasis_genome.</title>
        <authorList>
            <person name="Edelbroek B."/>
            <person name="Kjellin J."/>
            <person name="Jerlstrom-Hultqvist J."/>
            <person name="Soderbom F."/>
        </authorList>
    </citation>
    <scope>NUCLEOTIDE SEQUENCE [LARGE SCALE GENOMIC DNA]</scope>
    <source>
        <strain evidence="8 9">TNS-C-14</strain>
    </source>
</reference>
<comment type="subcellular location">
    <subcellularLocation>
        <location evidence="1 6">Membrane</location>
        <topology evidence="1 6">Multi-pass membrane protein</topology>
    </subcellularLocation>
</comment>
<dbReference type="Pfam" id="PF05832">
    <property type="entry name" value="DUF846"/>
    <property type="match status" value="1"/>
</dbReference>
<evidence type="ECO:0000256" key="1">
    <source>
        <dbReference type="ARBA" id="ARBA00004141"/>
    </source>
</evidence>
<dbReference type="PANTHER" id="PTHR13019:SF25">
    <property type="entry name" value="GOLGI APPARATUS MEMBRANE PROTEIN TVP23 HOMOLOG"/>
    <property type="match status" value="1"/>
</dbReference>